<evidence type="ECO:0000259" key="10">
    <source>
        <dbReference type="PROSITE" id="PS50893"/>
    </source>
</evidence>
<dbReference type="FunFam" id="3.40.50.300:FF:000134">
    <property type="entry name" value="Iron-enterobactin ABC transporter ATP-binding protein"/>
    <property type="match status" value="1"/>
</dbReference>
<keyword evidence="5" id="KW-0547">Nucleotide-binding</keyword>
<keyword evidence="4" id="KW-0410">Iron transport</keyword>
<keyword evidence="2" id="KW-0813">Transport</keyword>
<dbReference type="InterPro" id="IPR017871">
    <property type="entry name" value="ABC_transporter-like_CS"/>
</dbReference>
<keyword evidence="3" id="KW-1003">Cell membrane</keyword>
<evidence type="ECO:0000256" key="8">
    <source>
        <dbReference type="ARBA" id="ARBA00023065"/>
    </source>
</evidence>
<name>A0AA97A3F3_9STRE</name>
<evidence type="ECO:0000256" key="3">
    <source>
        <dbReference type="ARBA" id="ARBA00022475"/>
    </source>
</evidence>
<sequence length="266" mass="29592">MVTISAKDLELSYGQKTVLSELSIEIPSGKISSIIGPNGCGKSTLLKALSRILPADKGMVYLDGKLIQELPTKEVAKRLALLPQVQENLDGISVYDLVSYGRFPHQNAFGRLTDLDKEKIAWALTETQTMAFAHTPLQSLSGGQRQRVWIAMALAQDTDIILLDEPTTYLDMHHQLEVLELLQRLNRDNGKTIVMVLHDLNHAARFSDYIIAMKDGHILQEGSPEEVITVEHLRQLFAIEADILPASHFGYPILATYTHAKPSTKK</sequence>
<evidence type="ECO:0000256" key="2">
    <source>
        <dbReference type="ARBA" id="ARBA00022448"/>
    </source>
</evidence>
<dbReference type="SUPFAM" id="SSF52540">
    <property type="entry name" value="P-loop containing nucleoside triphosphate hydrolases"/>
    <property type="match status" value="1"/>
</dbReference>
<dbReference type="InterPro" id="IPR003439">
    <property type="entry name" value="ABC_transporter-like_ATP-bd"/>
</dbReference>
<feature type="domain" description="ABC transporter" evidence="10">
    <location>
        <begin position="4"/>
        <end position="240"/>
    </location>
</feature>
<dbReference type="GO" id="GO:0005886">
    <property type="term" value="C:plasma membrane"/>
    <property type="evidence" value="ECO:0007669"/>
    <property type="project" value="UniProtKB-SubCell"/>
</dbReference>
<gene>
    <name evidence="11" type="ORF">PW252_03825</name>
</gene>
<accession>A0AA97A3F3</accession>
<keyword evidence="9" id="KW-0472">Membrane</keyword>
<evidence type="ECO:0000256" key="6">
    <source>
        <dbReference type="ARBA" id="ARBA00022840"/>
    </source>
</evidence>
<dbReference type="InterPro" id="IPR051535">
    <property type="entry name" value="Siderophore_ABC-ATPase"/>
</dbReference>
<evidence type="ECO:0000256" key="9">
    <source>
        <dbReference type="ARBA" id="ARBA00023136"/>
    </source>
</evidence>
<dbReference type="GO" id="GO:0016887">
    <property type="term" value="F:ATP hydrolysis activity"/>
    <property type="evidence" value="ECO:0007669"/>
    <property type="project" value="InterPro"/>
</dbReference>
<evidence type="ECO:0000256" key="4">
    <source>
        <dbReference type="ARBA" id="ARBA00022496"/>
    </source>
</evidence>
<dbReference type="PROSITE" id="PS00211">
    <property type="entry name" value="ABC_TRANSPORTER_1"/>
    <property type="match status" value="1"/>
</dbReference>
<dbReference type="InterPro" id="IPR027417">
    <property type="entry name" value="P-loop_NTPase"/>
</dbReference>
<dbReference type="GO" id="GO:0005524">
    <property type="term" value="F:ATP binding"/>
    <property type="evidence" value="ECO:0007669"/>
    <property type="project" value="UniProtKB-KW"/>
</dbReference>
<protein>
    <submittedName>
        <fullName evidence="11">ABC transporter ATP-binding protein</fullName>
    </submittedName>
</protein>
<dbReference type="CDD" id="cd03214">
    <property type="entry name" value="ABC_Iron-Siderophores_B12_Hemin"/>
    <property type="match status" value="1"/>
</dbReference>
<dbReference type="Gene3D" id="3.40.50.300">
    <property type="entry name" value="P-loop containing nucleotide triphosphate hydrolases"/>
    <property type="match status" value="1"/>
</dbReference>
<proteinExistence type="predicted"/>
<dbReference type="KEGG" id="sins:PW252_03825"/>
<keyword evidence="6 11" id="KW-0067">ATP-binding</keyword>
<organism evidence="11">
    <name type="scientific">Streptococcus iners</name>
    <dbReference type="NCBI Taxonomy" id="3028084"/>
    <lineage>
        <taxon>Bacteria</taxon>
        <taxon>Bacillati</taxon>
        <taxon>Bacillota</taxon>
        <taxon>Bacilli</taxon>
        <taxon>Lactobacillales</taxon>
        <taxon>Streptococcaceae</taxon>
        <taxon>Streptococcus</taxon>
    </lineage>
</organism>
<keyword evidence="7" id="KW-0408">Iron</keyword>
<comment type="subcellular location">
    <subcellularLocation>
        <location evidence="1">Cell membrane</location>
        <topology evidence="1">Peripheral membrane protein</topology>
    </subcellularLocation>
</comment>
<evidence type="ECO:0000313" key="11">
    <source>
        <dbReference type="EMBL" id="WNY51782.1"/>
    </source>
</evidence>
<dbReference type="PANTHER" id="PTHR42771:SF4">
    <property type="entry name" value="IRON(3+)-HYDROXAMATE IMPORT ATP-BINDING PROTEIN FHUC"/>
    <property type="match status" value="1"/>
</dbReference>
<evidence type="ECO:0000256" key="7">
    <source>
        <dbReference type="ARBA" id="ARBA00023004"/>
    </source>
</evidence>
<dbReference type="PANTHER" id="PTHR42771">
    <property type="entry name" value="IRON(3+)-HYDROXAMATE IMPORT ATP-BINDING PROTEIN FHUC"/>
    <property type="match status" value="1"/>
</dbReference>
<dbReference type="AlphaFoldDB" id="A0AA97A3F3"/>
<dbReference type="SMART" id="SM00382">
    <property type="entry name" value="AAA"/>
    <property type="match status" value="1"/>
</dbReference>
<dbReference type="InterPro" id="IPR003593">
    <property type="entry name" value="AAA+_ATPase"/>
</dbReference>
<evidence type="ECO:0000256" key="1">
    <source>
        <dbReference type="ARBA" id="ARBA00004202"/>
    </source>
</evidence>
<dbReference type="Pfam" id="PF00005">
    <property type="entry name" value="ABC_tran"/>
    <property type="match status" value="1"/>
</dbReference>
<reference evidence="11" key="1">
    <citation type="submission" date="2023-02" db="EMBL/GenBank/DDBJ databases">
        <title>Streptococcus sp. Genome Sequencing and Assembly.</title>
        <authorList>
            <person name="Shore S.M."/>
            <person name="Nicholson T.L."/>
        </authorList>
    </citation>
    <scope>NUCLEOTIDE SEQUENCE</scope>
    <source>
        <strain evidence="11">29887</strain>
    </source>
</reference>
<dbReference type="GO" id="GO:0006826">
    <property type="term" value="P:iron ion transport"/>
    <property type="evidence" value="ECO:0007669"/>
    <property type="project" value="UniProtKB-KW"/>
</dbReference>
<keyword evidence="8" id="KW-0406">Ion transport</keyword>
<dbReference type="RefSeq" id="WP_248050797.1">
    <property type="nucleotide sequence ID" value="NZ_CP118735.1"/>
</dbReference>
<evidence type="ECO:0000256" key="5">
    <source>
        <dbReference type="ARBA" id="ARBA00022741"/>
    </source>
</evidence>
<dbReference type="EMBL" id="CP118735">
    <property type="protein sequence ID" value="WNY51782.1"/>
    <property type="molecule type" value="Genomic_DNA"/>
</dbReference>
<dbReference type="PROSITE" id="PS50893">
    <property type="entry name" value="ABC_TRANSPORTER_2"/>
    <property type="match status" value="1"/>
</dbReference>